<dbReference type="EMBL" id="LR728864">
    <property type="protein sequence ID" value="VWP00840.1"/>
    <property type="molecule type" value="Genomic_DNA"/>
</dbReference>
<feature type="region of interest" description="Disordered" evidence="1">
    <location>
        <begin position="1"/>
        <end position="70"/>
    </location>
</feature>
<dbReference type="SUPFAM" id="SSF56672">
    <property type="entry name" value="DNA/RNA polymerases"/>
    <property type="match status" value="1"/>
</dbReference>
<evidence type="ECO:0000256" key="1">
    <source>
        <dbReference type="SAM" id="MobiDB-lite"/>
    </source>
</evidence>
<dbReference type="EC" id="4.3.2.1" evidence="2"/>
<dbReference type="InterPro" id="IPR043502">
    <property type="entry name" value="DNA/RNA_pol_sf"/>
</dbReference>
<feature type="compositionally biased region" description="Basic and acidic residues" evidence="1">
    <location>
        <begin position="147"/>
        <end position="157"/>
    </location>
</feature>
<feature type="compositionally biased region" description="Basic and acidic residues" evidence="1">
    <location>
        <begin position="173"/>
        <end position="188"/>
    </location>
</feature>
<organism evidence="2">
    <name type="scientific">Ganoderma boninense</name>
    <dbReference type="NCBI Taxonomy" id="34458"/>
    <lineage>
        <taxon>Eukaryota</taxon>
        <taxon>Fungi</taxon>
        <taxon>Dikarya</taxon>
        <taxon>Basidiomycota</taxon>
        <taxon>Agaricomycotina</taxon>
        <taxon>Agaricomycetes</taxon>
        <taxon>Polyporales</taxon>
        <taxon>Polyporaceae</taxon>
        <taxon>Ganoderma</taxon>
    </lineage>
</organism>
<dbReference type="GO" id="GO:0004056">
    <property type="term" value="F:argininosuccinate lyase activity"/>
    <property type="evidence" value="ECO:0007669"/>
    <property type="project" value="UniProtKB-EC"/>
</dbReference>
<accession>A0A5K1K3V4</accession>
<reference evidence="2" key="1">
    <citation type="submission" date="2019-10" db="EMBL/GenBank/DDBJ databases">
        <authorList>
            <person name="Nor Muhammad N."/>
        </authorList>
    </citation>
    <scope>NUCLEOTIDE SEQUENCE</scope>
</reference>
<gene>
    <name evidence="2" type="primary">Q2FIB5</name>
</gene>
<dbReference type="AlphaFoldDB" id="A0A5K1K3V4"/>
<keyword evidence="2" id="KW-0456">Lyase</keyword>
<sequence>MTDAPGPSRHKTKSTGQGANPKPGPQPAHAGGDGPQSVPQTGQPGTGKEATAQGQQPEQQQQQQPRQFAAEVAQRCIDLVELYRRGGKTRGEILLLLARELKLQGTDEDDPAASAAFDTYCAQVNEIDLTRKEKDSGTDSQGPQPEHGAEDNDDTRGRSQTLRQSNGKKRTGRERDVSRSHSSRRSDSRSLSPLDLSDDEHGSSKRQKPDPTKFAWAQNSKDAEKKLRPEVLQTLTLLRSYAVDVRFAKSNLINSVGAPEFPDAEWGNVLRGKPVDLNHVFSGQYTLGQDEKHVEKLGPVELSYRAVTPAKVVKSAGDWVIAWQRATAAIVYAFPHRKQELEDYHNHIFGFFGAIHPDYHHRILDYDRAVRKRVGAMRTLLLSDTHEFANLRTLHIDSIGASAATGYPSKRREGGAKRTPSDEACKRWNRGTCNTAADACKLVDVSLYHAPLPDVPQSILNDPVINQTLSRRPDLFKIVTPIKIDIFESFLHDHPNPAFVHSVVKGLREGFWPFADGRPLEYPETWDETRPPLLDERAQQFLRDQRDEEIALDRYSHTFGTDLLPGMYSMPIHVVPKPHSNKLRLINNLSAGKYSLNGMIRPESIKGAVLDGLPALGAAFRKLRRDHPSEDLILWKSDVSQAYRRMPMSPYWQIFQVVTVDGKRHIDHCNTFGGRASLRIWLAFYCLVAWIAVNKRGVSMLVNYVDDSAGIQLRKLVEWYFRYGMYIPRDQARLLRLWDDLGLAHDLPKQEHDLQLTWIGFMIDVQTSYATLPNDARLKLLAALEHFCGPSRGRRRTLAEFQSLAGYVNWALNVFPLLRPALSNLYHKIADKHERYATIHVNNAVRSELTWMADHIRTLPGICILSQSAWSPADLIPNSMQDEFAMVDASSIGLGLYFPWHHFGFFAPAPKNIPTNGIFFPEALAICSAIHKLTIWRSIGRHITRIAILSDNTNAVGIFRSLRAEPVYNRILMSSIDVLISNGTEHRVHHIPGKYNVTADALSRGRFDLARLQDPALRIFSFSPPLDAFPPPAR</sequence>
<dbReference type="PANTHER" id="PTHR33050:SF7">
    <property type="entry name" value="RIBONUCLEASE H"/>
    <property type="match status" value="1"/>
</dbReference>
<feature type="region of interest" description="Disordered" evidence="1">
    <location>
        <begin position="131"/>
        <end position="223"/>
    </location>
</feature>
<dbReference type="InterPro" id="IPR052055">
    <property type="entry name" value="Hepadnavirus_pol/RT"/>
</dbReference>
<evidence type="ECO:0000313" key="2">
    <source>
        <dbReference type="EMBL" id="VWP00840.1"/>
    </source>
</evidence>
<dbReference type="PANTHER" id="PTHR33050">
    <property type="entry name" value="REVERSE TRANSCRIPTASE DOMAIN-CONTAINING PROTEIN"/>
    <property type="match status" value="1"/>
</dbReference>
<protein>
    <submittedName>
        <fullName evidence="2">Argininosuccinate lyase (ASAL) )</fullName>
        <ecNumber evidence="2">4.3.2.1</ecNumber>
    </submittedName>
</protein>
<name>A0A5K1K3V4_9APHY</name>
<proteinExistence type="predicted"/>
<feature type="compositionally biased region" description="Basic and acidic residues" evidence="1">
    <location>
        <begin position="199"/>
        <end position="211"/>
    </location>
</feature>
<feature type="compositionally biased region" description="Low complexity" evidence="1">
    <location>
        <begin position="53"/>
        <end position="67"/>
    </location>
</feature>